<evidence type="ECO:0000256" key="10">
    <source>
        <dbReference type="ARBA" id="ARBA00022777"/>
    </source>
</evidence>
<dbReference type="GO" id="GO:0051707">
    <property type="term" value="P:response to other organism"/>
    <property type="evidence" value="ECO:0007669"/>
    <property type="project" value="UniProtKB-ARBA"/>
</dbReference>
<dbReference type="GO" id="GO:0005524">
    <property type="term" value="F:ATP binding"/>
    <property type="evidence" value="ECO:0007669"/>
    <property type="project" value="UniProtKB-KW"/>
</dbReference>
<evidence type="ECO:0000256" key="9">
    <source>
        <dbReference type="ARBA" id="ARBA00022741"/>
    </source>
</evidence>
<evidence type="ECO:0000313" key="21">
    <source>
        <dbReference type="Proteomes" id="UP001627284"/>
    </source>
</evidence>
<dbReference type="InterPro" id="IPR011009">
    <property type="entry name" value="Kinase-like_dom_sf"/>
</dbReference>
<evidence type="ECO:0000256" key="11">
    <source>
        <dbReference type="ARBA" id="ARBA00022840"/>
    </source>
</evidence>
<evidence type="ECO:0000256" key="14">
    <source>
        <dbReference type="ARBA" id="ARBA00023170"/>
    </source>
</evidence>
<dbReference type="Pfam" id="PF00069">
    <property type="entry name" value="Pkinase"/>
    <property type="match status" value="1"/>
</dbReference>
<dbReference type="PANTHER" id="PTHR48053:SF109">
    <property type="entry name" value="PROTEIN KINASE DOMAIN-CONTAINING PROTEIN"/>
    <property type="match status" value="1"/>
</dbReference>
<name>A0ABD2REW2_9SOLN</name>
<keyword evidence="4" id="KW-0433">Leucine-rich repeat</keyword>
<dbReference type="AlphaFoldDB" id="A0ABD2REW2"/>
<comment type="subcellular location">
    <subcellularLocation>
        <location evidence="1">Membrane</location>
        <topology evidence="1">Single-pass type I membrane protein</topology>
    </subcellularLocation>
</comment>
<evidence type="ECO:0000256" key="12">
    <source>
        <dbReference type="ARBA" id="ARBA00022989"/>
    </source>
</evidence>
<evidence type="ECO:0000256" key="1">
    <source>
        <dbReference type="ARBA" id="ARBA00004479"/>
    </source>
</evidence>
<accession>A0ABD2REW2</accession>
<dbReference type="GO" id="GO:0006952">
    <property type="term" value="P:defense response"/>
    <property type="evidence" value="ECO:0007669"/>
    <property type="project" value="UniProtKB-ARBA"/>
</dbReference>
<dbReference type="InterPro" id="IPR051716">
    <property type="entry name" value="Plant_RL_S/T_kinase"/>
</dbReference>
<dbReference type="Gene3D" id="1.10.510.10">
    <property type="entry name" value="Transferase(Phosphotransferase) domain 1"/>
    <property type="match status" value="1"/>
</dbReference>
<dbReference type="InterPro" id="IPR001611">
    <property type="entry name" value="Leu-rich_rpt"/>
</dbReference>
<evidence type="ECO:0000256" key="7">
    <source>
        <dbReference type="ARBA" id="ARBA00022729"/>
    </source>
</evidence>
<keyword evidence="13 18" id="KW-0472">Membrane</keyword>
<evidence type="ECO:0000259" key="19">
    <source>
        <dbReference type="PROSITE" id="PS50011"/>
    </source>
</evidence>
<keyword evidence="6 18" id="KW-0812">Transmembrane</keyword>
<evidence type="ECO:0000256" key="8">
    <source>
        <dbReference type="ARBA" id="ARBA00022737"/>
    </source>
</evidence>
<dbReference type="Gene3D" id="3.80.10.10">
    <property type="entry name" value="Ribonuclease Inhibitor"/>
    <property type="match status" value="3"/>
</dbReference>
<keyword evidence="15" id="KW-0325">Glycoprotein</keyword>
<keyword evidence="5" id="KW-0808">Transferase</keyword>
<dbReference type="Proteomes" id="UP001627284">
    <property type="component" value="Unassembled WGS sequence"/>
</dbReference>
<proteinExistence type="predicted"/>
<comment type="caution">
    <text evidence="20">The sequence shown here is derived from an EMBL/GenBank/DDBJ whole genome shotgun (WGS) entry which is preliminary data.</text>
</comment>
<keyword evidence="3" id="KW-0723">Serine/threonine-protein kinase</keyword>
<dbReference type="SUPFAM" id="SSF56112">
    <property type="entry name" value="Protein kinase-like (PK-like)"/>
    <property type="match status" value="1"/>
</dbReference>
<evidence type="ECO:0000256" key="17">
    <source>
        <dbReference type="ARBA" id="ARBA00048679"/>
    </source>
</evidence>
<evidence type="ECO:0000256" key="18">
    <source>
        <dbReference type="SAM" id="Phobius"/>
    </source>
</evidence>
<keyword evidence="7" id="KW-0732">Signal</keyword>
<dbReference type="EC" id="2.7.11.1" evidence="2"/>
<evidence type="ECO:0000256" key="3">
    <source>
        <dbReference type="ARBA" id="ARBA00022527"/>
    </source>
</evidence>
<comment type="catalytic activity">
    <reaction evidence="17">
        <text>L-seryl-[protein] + ATP = O-phospho-L-seryl-[protein] + ADP + H(+)</text>
        <dbReference type="Rhea" id="RHEA:17989"/>
        <dbReference type="Rhea" id="RHEA-COMP:9863"/>
        <dbReference type="Rhea" id="RHEA-COMP:11604"/>
        <dbReference type="ChEBI" id="CHEBI:15378"/>
        <dbReference type="ChEBI" id="CHEBI:29999"/>
        <dbReference type="ChEBI" id="CHEBI:30616"/>
        <dbReference type="ChEBI" id="CHEBI:83421"/>
        <dbReference type="ChEBI" id="CHEBI:456216"/>
        <dbReference type="EC" id="2.7.11.1"/>
    </reaction>
</comment>
<comment type="catalytic activity">
    <reaction evidence="16">
        <text>L-threonyl-[protein] + ATP = O-phospho-L-threonyl-[protein] + ADP + H(+)</text>
        <dbReference type="Rhea" id="RHEA:46608"/>
        <dbReference type="Rhea" id="RHEA-COMP:11060"/>
        <dbReference type="Rhea" id="RHEA-COMP:11605"/>
        <dbReference type="ChEBI" id="CHEBI:15378"/>
        <dbReference type="ChEBI" id="CHEBI:30013"/>
        <dbReference type="ChEBI" id="CHEBI:30616"/>
        <dbReference type="ChEBI" id="CHEBI:61977"/>
        <dbReference type="ChEBI" id="CHEBI:456216"/>
        <dbReference type="EC" id="2.7.11.1"/>
    </reaction>
</comment>
<dbReference type="InterPro" id="IPR055414">
    <property type="entry name" value="LRR_R13L4/SHOC2-like"/>
</dbReference>
<evidence type="ECO:0000256" key="6">
    <source>
        <dbReference type="ARBA" id="ARBA00022692"/>
    </source>
</evidence>
<dbReference type="EMBL" id="JBJKTR010000020">
    <property type="protein sequence ID" value="KAL3330353.1"/>
    <property type="molecule type" value="Genomic_DNA"/>
</dbReference>
<organism evidence="20 21">
    <name type="scientific">Solanum stoloniferum</name>
    <dbReference type="NCBI Taxonomy" id="62892"/>
    <lineage>
        <taxon>Eukaryota</taxon>
        <taxon>Viridiplantae</taxon>
        <taxon>Streptophyta</taxon>
        <taxon>Embryophyta</taxon>
        <taxon>Tracheophyta</taxon>
        <taxon>Spermatophyta</taxon>
        <taxon>Magnoliopsida</taxon>
        <taxon>eudicotyledons</taxon>
        <taxon>Gunneridae</taxon>
        <taxon>Pentapetalae</taxon>
        <taxon>asterids</taxon>
        <taxon>lamiids</taxon>
        <taxon>Solanales</taxon>
        <taxon>Solanaceae</taxon>
        <taxon>Solanoideae</taxon>
        <taxon>Solaneae</taxon>
        <taxon>Solanum</taxon>
    </lineage>
</organism>
<keyword evidence="8" id="KW-0677">Repeat</keyword>
<dbReference type="FunFam" id="3.80.10.10:FF:000129">
    <property type="entry name" value="Leucine-rich repeat receptor-like kinase"/>
    <property type="match status" value="1"/>
</dbReference>
<dbReference type="PANTHER" id="PTHR48053">
    <property type="entry name" value="LEUCINE RICH REPEAT FAMILY PROTEIN, EXPRESSED"/>
    <property type="match status" value="1"/>
</dbReference>
<gene>
    <name evidence="20" type="ORF">AABB24_034273</name>
</gene>
<protein>
    <recommendedName>
        <fullName evidence="2">non-specific serine/threonine protein kinase</fullName>
        <ecNumber evidence="2">2.7.11.1</ecNumber>
    </recommendedName>
</protein>
<dbReference type="PROSITE" id="PS50011">
    <property type="entry name" value="PROTEIN_KINASE_DOM"/>
    <property type="match status" value="1"/>
</dbReference>
<dbReference type="SMART" id="SM00369">
    <property type="entry name" value="LRR_TYP"/>
    <property type="match status" value="4"/>
</dbReference>
<keyword evidence="12 18" id="KW-1133">Transmembrane helix</keyword>
<evidence type="ECO:0000313" key="20">
    <source>
        <dbReference type="EMBL" id="KAL3330353.1"/>
    </source>
</evidence>
<evidence type="ECO:0000256" key="2">
    <source>
        <dbReference type="ARBA" id="ARBA00012513"/>
    </source>
</evidence>
<keyword evidence="9" id="KW-0547">Nucleotide-binding</keyword>
<dbReference type="GO" id="GO:0016020">
    <property type="term" value="C:membrane"/>
    <property type="evidence" value="ECO:0007669"/>
    <property type="project" value="UniProtKB-SubCell"/>
</dbReference>
<keyword evidence="11" id="KW-0067">ATP-binding</keyword>
<dbReference type="SUPFAM" id="SSF52058">
    <property type="entry name" value="L domain-like"/>
    <property type="match status" value="1"/>
</dbReference>
<evidence type="ECO:0000256" key="4">
    <source>
        <dbReference type="ARBA" id="ARBA00022614"/>
    </source>
</evidence>
<feature type="domain" description="Protein kinase" evidence="19">
    <location>
        <begin position="496"/>
        <end position="616"/>
    </location>
</feature>
<dbReference type="Pfam" id="PF23598">
    <property type="entry name" value="LRR_14"/>
    <property type="match status" value="1"/>
</dbReference>
<dbReference type="FunFam" id="3.80.10.10:FF:000041">
    <property type="entry name" value="LRR receptor-like serine/threonine-protein kinase ERECTA"/>
    <property type="match status" value="1"/>
</dbReference>
<feature type="transmembrane region" description="Helical" evidence="18">
    <location>
        <begin position="431"/>
        <end position="452"/>
    </location>
</feature>
<reference evidence="20 21" key="1">
    <citation type="submission" date="2024-05" db="EMBL/GenBank/DDBJ databases">
        <title>De novo assembly of an allotetraploid wild potato.</title>
        <authorList>
            <person name="Hosaka A.J."/>
        </authorList>
    </citation>
    <scope>NUCLEOTIDE SEQUENCE [LARGE SCALE GENOMIC DNA]</scope>
    <source>
        <tissue evidence="20">Young leaves</tissue>
    </source>
</reference>
<dbReference type="GO" id="GO:0004674">
    <property type="term" value="F:protein serine/threonine kinase activity"/>
    <property type="evidence" value="ECO:0007669"/>
    <property type="project" value="UniProtKB-KW"/>
</dbReference>
<dbReference type="InterPro" id="IPR000719">
    <property type="entry name" value="Prot_kinase_dom"/>
</dbReference>
<dbReference type="Pfam" id="PF00560">
    <property type="entry name" value="LRR_1"/>
    <property type="match status" value="4"/>
</dbReference>
<dbReference type="InterPro" id="IPR032675">
    <property type="entry name" value="LRR_dom_sf"/>
</dbReference>
<keyword evidence="10" id="KW-0418">Kinase</keyword>
<evidence type="ECO:0000256" key="16">
    <source>
        <dbReference type="ARBA" id="ARBA00047899"/>
    </source>
</evidence>
<keyword evidence="21" id="KW-1185">Reference proteome</keyword>
<sequence>MLPLRYKLSNCFIPNNSPEICPLKEFLDKSKCCNIEQSFMLSGIVPEMLLLKRSMKGGLQSDVYENEKNILLELKQLWGFQKLWDSNSSHCSWYAIGCRNGSVTSISIQGNLLSGTISPIICELKSLQLIDLSSNYSRGEFPSSLYNCSKLEYLDISWNQFHGPLPSDLHRLSRLIHLDIAGNNFSNIPGAIGQLSELQYLSLKFNNFNTWIPQEIGNLSKLETLDISYIDSFKQATIPEELGRLKKLTSLFIVQSNLIGEIPEIFSALSGLEVLDLSSNYLKGSIPSYLFEWKKLTNLHLEFNQFSGMLPMLDANMELMGRTEEMLSNLSGLQFLDLSGNHLNGSIPSYLFHWKNLTSLLLGNNQFSGNLPSITGNLRLRTLDLSSNQLSGHIPQEYDKKEYYFRNNLNLCSKYTNHYIQVPRCSGKTRVVIAVVAPVALLVMVTLLCYTFKNNWTFSTDQLMQRKKRHENQDPEWMFISFQQLGFTESEILVNMTEENLIGSGGCGKVYRVGVNPNGNFVAVKRILNKRNLDHGLEKQFLAEVEVLGSIRHSNIVKLLCCISSGNSKVLVYEYMENQSLDKWLHHKRRSEIAITASAHCVLEWRTRLQIAIDAA</sequence>
<evidence type="ECO:0000256" key="13">
    <source>
        <dbReference type="ARBA" id="ARBA00023136"/>
    </source>
</evidence>
<evidence type="ECO:0000256" key="15">
    <source>
        <dbReference type="ARBA" id="ARBA00023180"/>
    </source>
</evidence>
<dbReference type="InterPro" id="IPR003591">
    <property type="entry name" value="Leu-rich_rpt_typical-subtyp"/>
</dbReference>
<keyword evidence="14" id="KW-0675">Receptor</keyword>
<evidence type="ECO:0000256" key="5">
    <source>
        <dbReference type="ARBA" id="ARBA00022679"/>
    </source>
</evidence>